<evidence type="ECO:0000313" key="2">
    <source>
        <dbReference type="EMBL" id="CCK71798.1"/>
    </source>
</evidence>
<evidence type="ECO:0000313" key="3">
    <source>
        <dbReference type="Proteomes" id="UP000006310"/>
    </source>
</evidence>
<reference evidence="3" key="2">
    <citation type="submission" date="2012-08" db="EMBL/GenBank/DDBJ databases">
        <title>Genome sequence of Kazachstania naganishii.</title>
        <authorList>
            <person name="Gordon J.L."/>
            <person name="Armisen D."/>
            <person name="Proux-Wera E."/>
            <person name="OhEigeartaigh S.S."/>
            <person name="Byrne K.P."/>
            <person name="Wolfe K.H."/>
        </authorList>
    </citation>
    <scope>NUCLEOTIDE SEQUENCE [LARGE SCALE GENOMIC DNA]</scope>
    <source>
        <strain evidence="3">ATCC MYA-139 / BCRC 22969 / CBS 8797 / CCRC 22969 / KCTC 17520 / NBRC 10181 / NCYC 3082</strain>
    </source>
</reference>
<dbReference type="OMA" id="NDHTKAW"/>
<proteinExistence type="predicted"/>
<dbReference type="GO" id="GO:0006915">
    <property type="term" value="P:apoptotic process"/>
    <property type="evidence" value="ECO:0007669"/>
    <property type="project" value="EnsemblFungi"/>
</dbReference>
<dbReference type="InterPro" id="IPR005025">
    <property type="entry name" value="FMN_Rdtase-like_dom"/>
</dbReference>
<sequence>MYQIGVLVGSIRNPRCCPQIAEFIVNRLKAEHEGTSSINFNIIDLQKQNLPFYDEPGIPAMIKDPMQYEHEHTRRWSKLISAQDGFIFVSPQYNWGYPAGLKNAIDYLSNEWKEKKATVVTYGSHGGDKCNEQLTQVLTGIGLEVTSKTVQLSFPNRDILFKAAQGENINIENGKVFESSYDDISESFEELVALISNKT</sequence>
<dbReference type="Gene3D" id="3.40.50.360">
    <property type="match status" value="1"/>
</dbReference>
<dbReference type="GO" id="GO:0005829">
    <property type="term" value="C:cytosol"/>
    <property type="evidence" value="ECO:0007669"/>
    <property type="project" value="EnsemblFungi"/>
</dbReference>
<dbReference type="GO" id="GO:0034599">
    <property type="term" value="P:cellular response to oxidative stress"/>
    <property type="evidence" value="ECO:0007669"/>
    <property type="project" value="EnsemblFungi"/>
</dbReference>
<dbReference type="STRING" id="1071383.J7RPW3"/>
<dbReference type="InterPro" id="IPR050712">
    <property type="entry name" value="NAD(P)H-dep_reductase"/>
</dbReference>
<dbReference type="OrthoDB" id="68575at2759"/>
<dbReference type="SUPFAM" id="SSF52218">
    <property type="entry name" value="Flavoproteins"/>
    <property type="match status" value="1"/>
</dbReference>
<dbReference type="AlphaFoldDB" id="J7RPW3"/>
<dbReference type="GO" id="GO:0010181">
    <property type="term" value="F:FMN binding"/>
    <property type="evidence" value="ECO:0007669"/>
    <property type="project" value="TreeGrafter"/>
</dbReference>
<organism evidence="2 3">
    <name type="scientific">Huiozyma naganishii (strain ATCC MYA-139 / BCRC 22969 / CBS 8797 / KCTC 17520 / NBRC 10181 / NCYC 3082 / Yp74L-3)</name>
    <name type="common">Yeast</name>
    <name type="synonym">Kazachstania naganishii</name>
    <dbReference type="NCBI Taxonomy" id="1071383"/>
    <lineage>
        <taxon>Eukaryota</taxon>
        <taxon>Fungi</taxon>
        <taxon>Dikarya</taxon>
        <taxon>Ascomycota</taxon>
        <taxon>Saccharomycotina</taxon>
        <taxon>Saccharomycetes</taxon>
        <taxon>Saccharomycetales</taxon>
        <taxon>Saccharomycetaceae</taxon>
        <taxon>Huiozyma</taxon>
    </lineage>
</organism>
<dbReference type="Pfam" id="PF03358">
    <property type="entry name" value="FMN_red"/>
    <property type="match status" value="1"/>
</dbReference>
<dbReference type="RefSeq" id="XP_022466043.1">
    <property type="nucleotide sequence ID" value="XM_022609669.1"/>
</dbReference>
<protein>
    <recommendedName>
        <fullName evidence="1">NADPH-dependent FMN reductase-like domain-containing protein</fullName>
    </recommendedName>
</protein>
<gene>
    <name evidence="2" type="primary">KNAG0H03840</name>
    <name evidence="2" type="ordered locus">KNAG_0H03840</name>
</gene>
<dbReference type="Proteomes" id="UP000006310">
    <property type="component" value="Chromosome 8"/>
</dbReference>
<dbReference type="GO" id="GO:0003955">
    <property type="term" value="F:NAD(P)H dehydrogenase (quinone) activity"/>
    <property type="evidence" value="ECO:0007669"/>
    <property type="project" value="EnsemblFungi"/>
</dbReference>
<dbReference type="GeneID" id="34527530"/>
<feature type="domain" description="NADPH-dependent FMN reductase-like" evidence="1">
    <location>
        <begin position="4"/>
        <end position="148"/>
    </location>
</feature>
<dbReference type="PANTHER" id="PTHR30543:SF21">
    <property type="entry name" value="NAD(P)H-DEPENDENT FMN REDUCTASE LOT6"/>
    <property type="match status" value="1"/>
</dbReference>
<dbReference type="GO" id="GO:0005634">
    <property type="term" value="C:nucleus"/>
    <property type="evidence" value="ECO:0007669"/>
    <property type="project" value="EnsemblFungi"/>
</dbReference>
<dbReference type="KEGG" id="kng:KNAG_0H03840"/>
<dbReference type="EMBL" id="HE978321">
    <property type="protein sequence ID" value="CCK71798.1"/>
    <property type="molecule type" value="Genomic_DNA"/>
</dbReference>
<dbReference type="PANTHER" id="PTHR30543">
    <property type="entry name" value="CHROMATE REDUCTASE"/>
    <property type="match status" value="1"/>
</dbReference>
<dbReference type="HOGENOM" id="CLU_055322_2_0_1"/>
<name>J7RPW3_HUIN7</name>
<dbReference type="InterPro" id="IPR029039">
    <property type="entry name" value="Flavoprotein-like_sf"/>
</dbReference>
<evidence type="ECO:0000259" key="1">
    <source>
        <dbReference type="Pfam" id="PF03358"/>
    </source>
</evidence>
<keyword evidence="3" id="KW-1185">Reference proteome</keyword>
<accession>J7RPW3</accession>
<dbReference type="eggNOG" id="KOG4530">
    <property type="taxonomic scope" value="Eukaryota"/>
</dbReference>
<reference evidence="2 3" key="1">
    <citation type="journal article" date="2011" name="Proc. Natl. Acad. Sci. U.S.A.">
        <title>Evolutionary erosion of yeast sex chromosomes by mating-type switching accidents.</title>
        <authorList>
            <person name="Gordon J.L."/>
            <person name="Armisen D."/>
            <person name="Proux-Wera E."/>
            <person name="Oheigeartaigh S.S."/>
            <person name="Byrne K.P."/>
            <person name="Wolfe K.H."/>
        </authorList>
    </citation>
    <scope>NUCLEOTIDE SEQUENCE [LARGE SCALE GENOMIC DNA]</scope>
    <source>
        <strain evidence="3">ATCC MYA-139 / BCRC 22969 / CBS 8797 / CCRC 22969 / KCTC 17520 / NBRC 10181 / NCYC 3082</strain>
    </source>
</reference>